<dbReference type="EMBL" id="LK052947">
    <property type="protein sequence ID" value="CDR46116.1"/>
    <property type="molecule type" value="Genomic_DNA"/>
</dbReference>
<accession>A0A061B9V2</accession>
<dbReference type="Gene3D" id="3.80.10.10">
    <property type="entry name" value="Ribonuclease Inhibitor"/>
    <property type="match status" value="1"/>
</dbReference>
<evidence type="ECO:0000313" key="1">
    <source>
        <dbReference type="EMBL" id="CDR46116.1"/>
    </source>
</evidence>
<proteinExistence type="predicted"/>
<protein>
    <submittedName>
        <fullName evidence="1">RHTO0S12e00628g1_1</fullName>
    </submittedName>
</protein>
<dbReference type="InterPro" id="IPR032675">
    <property type="entry name" value="LRR_dom_sf"/>
</dbReference>
<name>A0A061B9V2_RHOTO</name>
<gene>
    <name evidence="1" type="ORF">RHTO0S_12e00628g</name>
</gene>
<dbReference type="AlphaFoldDB" id="A0A061B9V2"/>
<organism evidence="1">
    <name type="scientific">Rhodotorula toruloides</name>
    <name type="common">Yeast</name>
    <name type="synonym">Rhodosporidium toruloides</name>
    <dbReference type="NCBI Taxonomy" id="5286"/>
    <lineage>
        <taxon>Eukaryota</taxon>
        <taxon>Fungi</taxon>
        <taxon>Dikarya</taxon>
        <taxon>Basidiomycota</taxon>
        <taxon>Pucciniomycotina</taxon>
        <taxon>Microbotryomycetes</taxon>
        <taxon>Sporidiobolales</taxon>
        <taxon>Sporidiobolaceae</taxon>
        <taxon>Rhodotorula</taxon>
    </lineage>
</organism>
<dbReference type="OrthoDB" id="2520266at2759"/>
<reference evidence="1" key="1">
    <citation type="journal article" date="2014" name="Genome Announc.">
        <title>Draft genome sequence of Rhodosporidium toruloides CECT1137, an oleaginous yeast of biotechnological interest.</title>
        <authorList>
            <person name="Morin N."/>
            <person name="Calcas X."/>
            <person name="Devillers H."/>
            <person name="Durrens P."/>
            <person name="Sherman D.J."/>
            <person name="Nicaud J.-M."/>
            <person name="Neuveglise C."/>
        </authorList>
    </citation>
    <scope>NUCLEOTIDE SEQUENCE</scope>
    <source>
        <strain evidence="1">CECT1137</strain>
    </source>
</reference>
<dbReference type="SUPFAM" id="SSF52047">
    <property type="entry name" value="RNI-like"/>
    <property type="match status" value="1"/>
</dbReference>
<sequence length="269" mass="30007">MVAYWLWTGDKEPAALREDILAARDAACAVGETLDSLHIHPSYRKPSEPQISQKDYDEALKIALELMPGVSHLELSLNHETRLFPSSFRNLRKLVLSGTEYGLIRLQTTIIPPLPPSLEYLHLKHLETAGFSSMCTNLRVLLLTTVTFSEPDHLIHCLRNTPAIEILGLSYCDRGSLTPSALAKIPATVKHVYSSASTSREALAALPDTVSSLTYVEPAHLLTRLSQLSDLSYACFKKEISFTRQEEGWRRGPRYPVEAWAKEKLNGIA</sequence>